<evidence type="ECO:0000256" key="1">
    <source>
        <dbReference type="SAM" id="MobiDB-lite"/>
    </source>
</evidence>
<reference evidence="2" key="1">
    <citation type="submission" date="2023-06" db="EMBL/GenBank/DDBJ databases">
        <title>Genome-scale phylogeny and comparative genomics of the fungal order Sordariales.</title>
        <authorList>
            <consortium name="Lawrence Berkeley National Laboratory"/>
            <person name="Hensen N."/>
            <person name="Bonometti L."/>
            <person name="Westerberg I."/>
            <person name="Brannstrom I.O."/>
            <person name="Guillou S."/>
            <person name="Cros-Aarteil S."/>
            <person name="Calhoun S."/>
            <person name="Haridas S."/>
            <person name="Kuo A."/>
            <person name="Mondo S."/>
            <person name="Pangilinan J."/>
            <person name="Riley R."/>
            <person name="LaButti K."/>
            <person name="Andreopoulos B."/>
            <person name="Lipzen A."/>
            <person name="Chen C."/>
            <person name="Yanf M."/>
            <person name="Daum C."/>
            <person name="Ng V."/>
            <person name="Clum A."/>
            <person name="Steindorff A."/>
            <person name="Ohm R."/>
            <person name="Martin F."/>
            <person name="Silar P."/>
            <person name="Natvig D."/>
            <person name="Lalanne C."/>
            <person name="Gautier V."/>
            <person name="Ament-velasquez S.L."/>
            <person name="Kruys A."/>
            <person name="Hutchinson M.I."/>
            <person name="Powell A.J."/>
            <person name="Barry K."/>
            <person name="Miller A.N."/>
            <person name="Grigoriev I.V."/>
            <person name="Debuchy R."/>
            <person name="Gladieux P."/>
            <person name="Thoren M.H."/>
            <person name="Johannesson H."/>
        </authorList>
    </citation>
    <scope>NUCLEOTIDE SEQUENCE</scope>
    <source>
        <strain evidence="2">SMH3187-1</strain>
    </source>
</reference>
<dbReference type="Proteomes" id="UP001172155">
    <property type="component" value="Unassembled WGS sequence"/>
</dbReference>
<sequence length="176" mass="19081">MAPRKSTSTRDGHSKAFRSIRKQARFQSAIARQPVQVSSLCTRSEPDSMEESVHEEVPSRLPMRRLPPLCLSKSTAAGATERSKPIKAGGTLQKAVLQHRVSPDPEYPSSEELSQDSDDSSFIIKDYDMDLDLPAPSPKLATPSNGVSFGGGICRWIGDEFETGSASETNCIATVT</sequence>
<protein>
    <submittedName>
        <fullName evidence="2">Uncharacterized protein</fullName>
    </submittedName>
</protein>
<comment type="caution">
    <text evidence="2">The sequence shown here is derived from an EMBL/GenBank/DDBJ whole genome shotgun (WGS) entry which is preliminary data.</text>
</comment>
<proteinExistence type="predicted"/>
<evidence type="ECO:0000313" key="3">
    <source>
        <dbReference type="Proteomes" id="UP001172155"/>
    </source>
</evidence>
<evidence type="ECO:0000313" key="2">
    <source>
        <dbReference type="EMBL" id="KAK0738744.1"/>
    </source>
</evidence>
<organism evidence="2 3">
    <name type="scientific">Schizothecium vesticola</name>
    <dbReference type="NCBI Taxonomy" id="314040"/>
    <lineage>
        <taxon>Eukaryota</taxon>
        <taxon>Fungi</taxon>
        <taxon>Dikarya</taxon>
        <taxon>Ascomycota</taxon>
        <taxon>Pezizomycotina</taxon>
        <taxon>Sordariomycetes</taxon>
        <taxon>Sordariomycetidae</taxon>
        <taxon>Sordariales</taxon>
        <taxon>Schizotheciaceae</taxon>
        <taxon>Schizothecium</taxon>
    </lineage>
</organism>
<accession>A0AA40BQW1</accession>
<feature type="region of interest" description="Disordered" evidence="1">
    <location>
        <begin position="28"/>
        <end position="67"/>
    </location>
</feature>
<name>A0AA40BQW1_9PEZI</name>
<dbReference type="EMBL" id="JAUKUD010000007">
    <property type="protein sequence ID" value="KAK0738744.1"/>
    <property type="molecule type" value="Genomic_DNA"/>
</dbReference>
<feature type="region of interest" description="Disordered" evidence="1">
    <location>
        <begin position="100"/>
        <end position="121"/>
    </location>
</feature>
<gene>
    <name evidence="2" type="ORF">B0T18DRAFT_394977</name>
</gene>
<dbReference type="AlphaFoldDB" id="A0AA40BQW1"/>
<keyword evidence="3" id="KW-1185">Reference proteome</keyword>